<protein>
    <recommendedName>
        <fullName evidence="2">Terminase large subunit gp17-like C-terminal domain-containing protein</fullName>
    </recommendedName>
</protein>
<sequence>FTIKKLMCDEGSRMSEEYFIATLPMLSVISGSMDIASTPKGKLHKDGTERFFYKCSLNPKFKKYYVSAEDCPRHTKEFLEEAKKRMSKLAYAQEFLAMFTDALTTLFPKELLDKCLVLKRRNIKFRGDYYLGVDIAGFGDDECTYELFERLRGGTIAQRDNIVENRNYTTDTTRRILEIDGNYDSVKKIGIDDGGIGFGVFSELMGISDVKRKVIPLNNASRAVDYKGKKSKRILKEDMYFNLLTLMEQGRVKLLDDDEVRASLASMQVDEDGKVFGSNSHIAEGIDRAVWIA</sequence>
<dbReference type="EMBL" id="BART01020405">
    <property type="protein sequence ID" value="GAH03621.1"/>
    <property type="molecule type" value="Genomic_DNA"/>
</dbReference>
<comment type="caution">
    <text evidence="1">The sequence shown here is derived from an EMBL/GenBank/DDBJ whole genome shotgun (WGS) entry which is preliminary data.</text>
</comment>
<evidence type="ECO:0000313" key="1">
    <source>
        <dbReference type="EMBL" id="GAH03621.1"/>
    </source>
</evidence>
<proteinExistence type="predicted"/>
<dbReference type="AlphaFoldDB" id="X1C6D0"/>
<dbReference type="Gene3D" id="3.30.420.240">
    <property type="match status" value="1"/>
</dbReference>
<feature type="non-terminal residue" evidence="1">
    <location>
        <position position="293"/>
    </location>
</feature>
<feature type="non-terminal residue" evidence="1">
    <location>
        <position position="1"/>
    </location>
</feature>
<gene>
    <name evidence="1" type="ORF">S01H4_37921</name>
</gene>
<organism evidence="1">
    <name type="scientific">marine sediment metagenome</name>
    <dbReference type="NCBI Taxonomy" id="412755"/>
    <lineage>
        <taxon>unclassified sequences</taxon>
        <taxon>metagenomes</taxon>
        <taxon>ecological metagenomes</taxon>
    </lineage>
</organism>
<accession>X1C6D0</accession>
<name>X1C6D0_9ZZZZ</name>
<evidence type="ECO:0008006" key="2">
    <source>
        <dbReference type="Google" id="ProtNLM"/>
    </source>
</evidence>
<reference evidence="1" key="1">
    <citation type="journal article" date="2014" name="Front. Microbiol.">
        <title>High frequency of phylogenetically diverse reductive dehalogenase-homologous genes in deep subseafloor sedimentary metagenomes.</title>
        <authorList>
            <person name="Kawai M."/>
            <person name="Futagami T."/>
            <person name="Toyoda A."/>
            <person name="Takaki Y."/>
            <person name="Nishi S."/>
            <person name="Hori S."/>
            <person name="Arai W."/>
            <person name="Tsubouchi T."/>
            <person name="Morono Y."/>
            <person name="Uchiyama I."/>
            <person name="Ito T."/>
            <person name="Fujiyama A."/>
            <person name="Inagaki F."/>
            <person name="Takami H."/>
        </authorList>
    </citation>
    <scope>NUCLEOTIDE SEQUENCE</scope>
    <source>
        <strain evidence="1">Expedition CK06-06</strain>
    </source>
</reference>